<accession>A0A382N455</accession>
<dbReference type="Pfam" id="PF13242">
    <property type="entry name" value="Hydrolase_like"/>
    <property type="match status" value="1"/>
</dbReference>
<reference evidence="8" key="1">
    <citation type="submission" date="2018-05" db="EMBL/GenBank/DDBJ databases">
        <authorList>
            <person name="Lanie J.A."/>
            <person name="Ng W.-L."/>
            <person name="Kazmierczak K.M."/>
            <person name="Andrzejewski T.M."/>
            <person name="Davidsen T.M."/>
            <person name="Wayne K.J."/>
            <person name="Tettelin H."/>
            <person name="Glass J.I."/>
            <person name="Rusch D."/>
            <person name="Podicherti R."/>
            <person name="Tsui H.-C.T."/>
            <person name="Winkler M.E."/>
        </authorList>
    </citation>
    <scope>NUCLEOTIDE SEQUENCE</scope>
</reference>
<comment type="subcellular location">
    <subcellularLocation>
        <location evidence="1">Cytoplasm</location>
    </subcellularLocation>
</comment>
<dbReference type="Gene3D" id="3.40.50.1000">
    <property type="entry name" value="HAD superfamily/HAD-like"/>
    <property type="match status" value="1"/>
</dbReference>
<evidence type="ECO:0000256" key="4">
    <source>
        <dbReference type="ARBA" id="ARBA00022723"/>
    </source>
</evidence>
<dbReference type="EMBL" id="UINC01097826">
    <property type="protein sequence ID" value="SVC55866.1"/>
    <property type="molecule type" value="Genomic_DNA"/>
</dbReference>
<dbReference type="PIRSF" id="PIRSF004682">
    <property type="entry name" value="GmhB"/>
    <property type="match status" value="1"/>
</dbReference>
<evidence type="ECO:0000256" key="2">
    <source>
        <dbReference type="ARBA" id="ARBA00005628"/>
    </source>
</evidence>
<dbReference type="GO" id="GO:0005737">
    <property type="term" value="C:cytoplasm"/>
    <property type="evidence" value="ECO:0007669"/>
    <property type="project" value="UniProtKB-SubCell"/>
</dbReference>
<dbReference type="SUPFAM" id="SSF56784">
    <property type="entry name" value="HAD-like"/>
    <property type="match status" value="1"/>
</dbReference>
<evidence type="ECO:0000256" key="1">
    <source>
        <dbReference type="ARBA" id="ARBA00004496"/>
    </source>
</evidence>
<sequence>MKKYNTIFLDRDGTINPDPGYISSLDQFEFYDFTFSALKRLAIVGHRFCIVTNQSGVSRGLIKPKELDRIHEYVKNQFMDNSIPLLGVYIATDHPDRATNRRKPGVGMFLEASNEHFIDLNKSLIIGDSINDIQAGEDLGMDTILVLTGRGSQAVIDYPDLKPNAVVNDLK</sequence>
<evidence type="ECO:0000256" key="5">
    <source>
        <dbReference type="ARBA" id="ARBA00022801"/>
    </source>
</evidence>
<dbReference type="InterPro" id="IPR036412">
    <property type="entry name" value="HAD-like_sf"/>
</dbReference>
<dbReference type="AlphaFoldDB" id="A0A382N455"/>
<dbReference type="InterPro" id="IPR023214">
    <property type="entry name" value="HAD_sf"/>
</dbReference>
<dbReference type="GO" id="GO:0046872">
    <property type="term" value="F:metal ion binding"/>
    <property type="evidence" value="ECO:0007669"/>
    <property type="project" value="UniProtKB-KW"/>
</dbReference>
<keyword evidence="4" id="KW-0479">Metal-binding</keyword>
<evidence type="ECO:0000256" key="7">
    <source>
        <dbReference type="ARBA" id="ARBA00031828"/>
    </source>
</evidence>
<dbReference type="InterPro" id="IPR004446">
    <property type="entry name" value="Heptose_bisP_phosphatase"/>
</dbReference>
<name>A0A382N455_9ZZZZ</name>
<dbReference type="PANTHER" id="PTHR42891:SF1">
    <property type="entry name" value="D-GLYCERO-BETA-D-MANNO-HEPTOSE-1,7-BISPHOSPHATE 7-PHOSPHATASE"/>
    <property type="match status" value="1"/>
</dbReference>
<keyword evidence="3" id="KW-0963">Cytoplasm</keyword>
<dbReference type="NCBIfam" id="TIGR01656">
    <property type="entry name" value="Histidinol-ppas"/>
    <property type="match status" value="1"/>
</dbReference>
<dbReference type="GO" id="GO:0016791">
    <property type="term" value="F:phosphatase activity"/>
    <property type="evidence" value="ECO:0007669"/>
    <property type="project" value="InterPro"/>
</dbReference>
<feature type="non-terminal residue" evidence="8">
    <location>
        <position position="171"/>
    </location>
</feature>
<dbReference type="GO" id="GO:0005975">
    <property type="term" value="P:carbohydrate metabolic process"/>
    <property type="evidence" value="ECO:0007669"/>
    <property type="project" value="InterPro"/>
</dbReference>
<dbReference type="InterPro" id="IPR006543">
    <property type="entry name" value="Histidinol-phos"/>
</dbReference>
<organism evidence="8">
    <name type="scientific">marine metagenome</name>
    <dbReference type="NCBI Taxonomy" id="408172"/>
    <lineage>
        <taxon>unclassified sequences</taxon>
        <taxon>metagenomes</taxon>
        <taxon>ecological metagenomes</taxon>
    </lineage>
</organism>
<evidence type="ECO:0000256" key="3">
    <source>
        <dbReference type="ARBA" id="ARBA00022490"/>
    </source>
</evidence>
<gene>
    <name evidence="8" type="ORF">METZ01_LOCUS308720</name>
</gene>
<keyword evidence="5" id="KW-0378">Hydrolase</keyword>
<dbReference type="PANTHER" id="PTHR42891">
    <property type="entry name" value="D-GLYCERO-BETA-D-MANNO-HEPTOSE-1,7-BISPHOSPHATE 7-PHOSPHATASE"/>
    <property type="match status" value="1"/>
</dbReference>
<protein>
    <recommendedName>
        <fullName evidence="7">D,D-heptose 1,7-bisphosphate phosphatase</fullName>
    </recommendedName>
</protein>
<keyword evidence="6" id="KW-0119">Carbohydrate metabolism</keyword>
<comment type="similarity">
    <text evidence="2">Belongs to the GmhB family.</text>
</comment>
<evidence type="ECO:0000256" key="6">
    <source>
        <dbReference type="ARBA" id="ARBA00023277"/>
    </source>
</evidence>
<evidence type="ECO:0000313" key="8">
    <source>
        <dbReference type="EMBL" id="SVC55866.1"/>
    </source>
</evidence>
<dbReference type="InterPro" id="IPR006549">
    <property type="entry name" value="HAD-SF_hydro_IIIA"/>
</dbReference>
<dbReference type="NCBIfam" id="TIGR01662">
    <property type="entry name" value="HAD-SF-IIIA"/>
    <property type="match status" value="1"/>
</dbReference>
<proteinExistence type="inferred from homology"/>